<evidence type="ECO:0000313" key="4">
    <source>
        <dbReference type="Proteomes" id="UP001148018"/>
    </source>
</evidence>
<proteinExistence type="predicted"/>
<dbReference type="EMBL" id="JANIIK010000039">
    <property type="protein sequence ID" value="KAJ3609357.1"/>
    <property type="molecule type" value="Genomic_DNA"/>
</dbReference>
<reference evidence="3" key="1">
    <citation type="submission" date="2022-07" db="EMBL/GenBank/DDBJ databases">
        <title>Chromosome-level genome of Muraenolepis orangiensis.</title>
        <authorList>
            <person name="Kim J."/>
        </authorList>
    </citation>
    <scope>NUCLEOTIDE SEQUENCE</scope>
    <source>
        <strain evidence="3">KU_S4_2022</strain>
        <tissue evidence="3">Muscle</tissue>
    </source>
</reference>
<gene>
    <name evidence="3" type="ORF">NHX12_023880</name>
</gene>
<keyword evidence="2" id="KW-0472">Membrane</keyword>
<feature type="transmembrane region" description="Helical" evidence="2">
    <location>
        <begin position="37"/>
        <end position="58"/>
    </location>
</feature>
<dbReference type="OrthoDB" id="8250049at2759"/>
<dbReference type="InterPro" id="IPR028054">
    <property type="entry name" value="DUF4481"/>
</dbReference>
<evidence type="ECO:0000256" key="2">
    <source>
        <dbReference type="SAM" id="Phobius"/>
    </source>
</evidence>
<dbReference type="PANTHER" id="PTHR31193:SF1">
    <property type="entry name" value="TRANSMEMBRANE PROTEIN 268"/>
    <property type="match status" value="1"/>
</dbReference>
<feature type="compositionally biased region" description="Polar residues" evidence="1">
    <location>
        <begin position="177"/>
        <end position="193"/>
    </location>
</feature>
<accession>A0A9Q0IQJ0</accession>
<protein>
    <submittedName>
        <fullName evidence="3">Uncharacterized protein</fullName>
    </submittedName>
</protein>
<evidence type="ECO:0000313" key="3">
    <source>
        <dbReference type="EMBL" id="KAJ3609357.1"/>
    </source>
</evidence>
<feature type="compositionally biased region" description="Basic and acidic residues" evidence="1">
    <location>
        <begin position="236"/>
        <end position="280"/>
    </location>
</feature>
<feature type="region of interest" description="Disordered" evidence="1">
    <location>
        <begin position="231"/>
        <end position="286"/>
    </location>
</feature>
<sequence length="303" mass="34358">MGGRDGPTIPASDLIGPLTTALDPPPVRRYMVFNSSLFHFVMAPVLYVVIWCGVFSTANRYMTITDYWMNVNVDVRLIQVNETLIKHKLLVGVADWVHNCSGTLQLFFIYWDMSSCMRTLTQALDRRLIAPDELQKRLTKRLSHLLLRVDVSADGQPSAVQRPDEERPLLAEEEMTRSTVTSQRGDTKLTANHNLLPDPGLPAQDTAYQLLVTYSSVYTRLLVSKRLSAPPTALHQDPHQDPYQDPHQDPHQDLHLEPHQDPHQDLHLDPHQDPHQDPHPRPGSNHCSTGPLCLCQYIRAKVL</sequence>
<keyword evidence="2" id="KW-1133">Transmembrane helix</keyword>
<organism evidence="3 4">
    <name type="scientific">Muraenolepis orangiensis</name>
    <name type="common">Patagonian moray cod</name>
    <dbReference type="NCBI Taxonomy" id="630683"/>
    <lineage>
        <taxon>Eukaryota</taxon>
        <taxon>Metazoa</taxon>
        <taxon>Chordata</taxon>
        <taxon>Craniata</taxon>
        <taxon>Vertebrata</taxon>
        <taxon>Euteleostomi</taxon>
        <taxon>Actinopterygii</taxon>
        <taxon>Neopterygii</taxon>
        <taxon>Teleostei</taxon>
        <taxon>Neoteleostei</taxon>
        <taxon>Acanthomorphata</taxon>
        <taxon>Zeiogadaria</taxon>
        <taxon>Gadariae</taxon>
        <taxon>Gadiformes</taxon>
        <taxon>Muraenolepidoidei</taxon>
        <taxon>Muraenolepididae</taxon>
        <taxon>Muraenolepis</taxon>
    </lineage>
</organism>
<dbReference type="PANTHER" id="PTHR31193">
    <property type="entry name" value="TRANSMEMBRANE PROTEIN C9ORF91"/>
    <property type="match status" value="1"/>
</dbReference>
<keyword evidence="4" id="KW-1185">Reference proteome</keyword>
<comment type="caution">
    <text evidence="3">The sequence shown here is derived from an EMBL/GenBank/DDBJ whole genome shotgun (WGS) entry which is preliminary data.</text>
</comment>
<name>A0A9Q0IQJ0_9TELE</name>
<dbReference type="Proteomes" id="UP001148018">
    <property type="component" value="Unassembled WGS sequence"/>
</dbReference>
<dbReference type="AlphaFoldDB" id="A0A9Q0IQJ0"/>
<dbReference type="Pfam" id="PF14800">
    <property type="entry name" value="DUF4481"/>
    <property type="match status" value="2"/>
</dbReference>
<keyword evidence="2" id="KW-0812">Transmembrane</keyword>
<evidence type="ECO:0000256" key="1">
    <source>
        <dbReference type="SAM" id="MobiDB-lite"/>
    </source>
</evidence>
<feature type="region of interest" description="Disordered" evidence="1">
    <location>
        <begin position="156"/>
        <end position="201"/>
    </location>
</feature>
<feature type="compositionally biased region" description="Basic and acidic residues" evidence="1">
    <location>
        <begin position="162"/>
        <end position="176"/>
    </location>
</feature>